<gene>
    <name evidence="1" type="ORF">AKJ44_00505</name>
</gene>
<protein>
    <recommendedName>
        <fullName evidence="3">MoaD/ThiS family protein</fullName>
    </recommendedName>
</protein>
<reference evidence="1 2" key="1">
    <citation type="journal article" date="2016" name="Sci. Rep.">
        <title>Metabolic traits of an uncultured archaeal lineage -MSBL1- from brine pools of the Red Sea.</title>
        <authorList>
            <person name="Mwirichia R."/>
            <person name="Alam I."/>
            <person name="Rashid M."/>
            <person name="Vinu M."/>
            <person name="Ba-Alawi W."/>
            <person name="Anthony Kamau A."/>
            <person name="Kamanda Ngugi D."/>
            <person name="Goker M."/>
            <person name="Klenk H.P."/>
            <person name="Bajic V."/>
            <person name="Stingl U."/>
        </authorList>
    </citation>
    <scope>NUCLEOTIDE SEQUENCE [LARGE SCALE GENOMIC DNA]</scope>
    <source>
        <strain evidence="1">SCGC-AAA261F17</strain>
    </source>
</reference>
<dbReference type="InterPro" id="IPR016155">
    <property type="entry name" value="Mopterin_synth/thiamin_S_b"/>
</dbReference>
<keyword evidence="2" id="KW-1185">Reference proteome</keyword>
<sequence length="88" mass="10150">MRVKIINGTHLRDLPLKREWREELPEGGTVEDLLSKLGLSERYFNLDRIEDKSAPYMIILKNKKPVPTSEVELSDGDVIKFIHPFSVS</sequence>
<evidence type="ECO:0000313" key="1">
    <source>
        <dbReference type="EMBL" id="KXB02424.1"/>
    </source>
</evidence>
<organism evidence="1 2">
    <name type="scientific">candidate division MSBL1 archaeon SCGC-AAA261F17</name>
    <dbReference type="NCBI Taxonomy" id="1698274"/>
    <lineage>
        <taxon>Archaea</taxon>
        <taxon>Methanobacteriati</taxon>
        <taxon>Methanobacteriota</taxon>
        <taxon>candidate division MSBL1</taxon>
    </lineage>
</organism>
<evidence type="ECO:0008006" key="3">
    <source>
        <dbReference type="Google" id="ProtNLM"/>
    </source>
</evidence>
<evidence type="ECO:0000313" key="2">
    <source>
        <dbReference type="Proteomes" id="UP000070035"/>
    </source>
</evidence>
<comment type="caution">
    <text evidence="1">The sequence shown here is derived from an EMBL/GenBank/DDBJ whole genome shotgun (WGS) entry which is preliminary data.</text>
</comment>
<dbReference type="InterPro" id="IPR003749">
    <property type="entry name" value="ThiS/MoaD-like"/>
</dbReference>
<dbReference type="AlphaFoldDB" id="A0A133V7L6"/>
<dbReference type="InterPro" id="IPR012675">
    <property type="entry name" value="Beta-grasp_dom_sf"/>
</dbReference>
<proteinExistence type="predicted"/>
<dbReference type="Gene3D" id="3.10.20.30">
    <property type="match status" value="1"/>
</dbReference>
<accession>A0A133V7L6</accession>
<dbReference type="CDD" id="cd17040">
    <property type="entry name" value="Ubl_MoaD_like"/>
    <property type="match status" value="1"/>
</dbReference>
<dbReference type="Proteomes" id="UP000070035">
    <property type="component" value="Unassembled WGS sequence"/>
</dbReference>
<dbReference type="Pfam" id="PF02597">
    <property type="entry name" value="ThiS"/>
    <property type="match status" value="1"/>
</dbReference>
<name>A0A133V7L6_9EURY</name>
<dbReference type="SUPFAM" id="SSF54285">
    <property type="entry name" value="MoaD/ThiS"/>
    <property type="match status" value="1"/>
</dbReference>
<dbReference type="EMBL" id="LHXY01000003">
    <property type="protein sequence ID" value="KXB02424.1"/>
    <property type="molecule type" value="Genomic_DNA"/>
</dbReference>